<dbReference type="PANTHER" id="PTHR34677:SF3">
    <property type="entry name" value="BACTERIAL IG-LIKE DOMAIN-CONTAINING PROTEIN"/>
    <property type="match status" value="1"/>
</dbReference>
<evidence type="ECO:0000313" key="3">
    <source>
        <dbReference type="Proteomes" id="UP000051086"/>
    </source>
</evidence>
<dbReference type="PROSITE" id="PS50194">
    <property type="entry name" value="FILAMIN_REPEAT"/>
    <property type="match status" value="1"/>
</dbReference>
<dbReference type="Gene3D" id="2.60.40.10">
    <property type="entry name" value="Immunoglobulins"/>
    <property type="match status" value="2"/>
</dbReference>
<keyword evidence="3" id="KW-1185">Reference proteome</keyword>
<dbReference type="InterPro" id="IPR044048">
    <property type="entry name" value="Big_12"/>
</dbReference>
<feature type="domain" description="Autotransporter" evidence="1">
    <location>
        <begin position="447"/>
        <end position="699"/>
    </location>
</feature>
<dbReference type="EMBL" id="CYSB01000030">
    <property type="protein sequence ID" value="CUH68400.1"/>
    <property type="molecule type" value="Genomic_DNA"/>
</dbReference>
<reference evidence="2 3" key="1">
    <citation type="submission" date="2015-09" db="EMBL/GenBank/DDBJ databases">
        <authorList>
            <person name="Rodrigo-Torres L."/>
            <person name="Arahal D.R."/>
        </authorList>
    </citation>
    <scope>NUCLEOTIDE SEQUENCE [LARGE SCALE GENOMIC DNA]</scope>
    <source>
        <strain evidence="2 3">CECT 5118</strain>
    </source>
</reference>
<dbReference type="SUPFAM" id="SSF103515">
    <property type="entry name" value="Autotransporter"/>
    <property type="match status" value="1"/>
</dbReference>
<evidence type="ECO:0000313" key="2">
    <source>
        <dbReference type="EMBL" id="CUH68400.1"/>
    </source>
</evidence>
<dbReference type="PROSITE" id="PS51208">
    <property type="entry name" value="AUTOTRANSPORTER"/>
    <property type="match status" value="1"/>
</dbReference>
<dbReference type="InterPro" id="IPR017868">
    <property type="entry name" value="Filamin/ABP280_repeat-like"/>
</dbReference>
<protein>
    <recommendedName>
        <fullName evidence="1">Autotransporter domain-containing protein</fullName>
    </recommendedName>
</protein>
<proteinExistence type="predicted"/>
<dbReference type="SMART" id="SM00869">
    <property type="entry name" value="Autotransporter"/>
    <property type="match status" value="1"/>
</dbReference>
<dbReference type="Pfam" id="PF19078">
    <property type="entry name" value="Big_12"/>
    <property type="match status" value="1"/>
</dbReference>
<dbReference type="InterPro" id="IPR013783">
    <property type="entry name" value="Ig-like_fold"/>
</dbReference>
<evidence type="ECO:0000259" key="1">
    <source>
        <dbReference type="PROSITE" id="PS51208"/>
    </source>
</evidence>
<dbReference type="PANTHER" id="PTHR34677">
    <property type="match status" value="1"/>
</dbReference>
<name>A0ABM9UKT2_9RHOB</name>
<dbReference type="Proteomes" id="UP000051086">
    <property type="component" value="Unassembled WGS sequence"/>
</dbReference>
<organism evidence="2 3">
    <name type="scientific">Thalassovita autumnalis</name>
    <dbReference type="NCBI Taxonomy" id="2072972"/>
    <lineage>
        <taxon>Bacteria</taxon>
        <taxon>Pseudomonadati</taxon>
        <taxon>Pseudomonadota</taxon>
        <taxon>Alphaproteobacteria</taxon>
        <taxon>Rhodobacterales</taxon>
        <taxon>Roseobacteraceae</taxon>
        <taxon>Thalassovita</taxon>
    </lineage>
</organism>
<gene>
    <name evidence="2" type="ORF">TL5118_02624</name>
</gene>
<dbReference type="InterPro" id="IPR005546">
    <property type="entry name" value="Autotransporte_beta"/>
</dbReference>
<comment type="caution">
    <text evidence="2">The sequence shown here is derived from an EMBL/GenBank/DDBJ whole genome shotgun (WGS) entry which is preliminary data.</text>
</comment>
<sequence>MVVGTISAPGSSSVAAGGGSTTFTVQYTPTVAGAFSFDLSMVNGDGDESPYNITVSGTATGAPEISVSSSVSGAVADGGTDAQGSRAAGSPVTVTYTVTNSGTDALTLSTATSSSASNVVVGTISAPGSSSVAAGGGSTTFTVQYTPTVAGAFSFDLSMVNGDGDENPYNITVSGTATGAPEISVSSSESGALADGGTDTVSTATAQGVTSQITYTISNGGTDVLTLTTPTVATAVSASSNVTVSALTLASTMLAPGNSTTLVVDFAPTAGGAFGFTLSLANNDPDEAPFDILVSGSAAAAPTVVLSGAPSTLSGGGNFDVTATFSEPVTGFVAADVNVSNGTVAGLSGSGASYTITITPTGGDVSISIPAGIASSASTGALNEASASTTIADQTAAETEREIATFLNTRANLLIGNQPDLRSIVFGGASGGFTLSSKSEQLNFALNSRSGAPLWFQLQGARSNAGDRKADYLFGAFGGHTWVNDRVAVGAMLQVDKIEQRNGPLSIEGRGWLVGPYVAARAAEQPLFFEAYLLYGQSENDISPFGTYTDQFDTERWLLHTAVTGEVQRGKVTYFPSLSATYTTDDQRAYTDSLGNPIAAQRLEYGQIALGLDFETPLGDGRTGWSLQGGLQGSYAFKSDSGGSVPISTDYEGGSGRVELGVSHLSAAGGRLELSGFYDGIGAAAYEVYGLSLRYDLDF</sequence>
<dbReference type="InterPro" id="IPR036709">
    <property type="entry name" value="Autotransporte_beta_dom_sf"/>
</dbReference>
<accession>A0ABM9UKT2</accession>
<dbReference type="NCBIfam" id="NF012200">
    <property type="entry name" value="choice_anch_D"/>
    <property type="match status" value="1"/>
</dbReference>